<dbReference type="InterPro" id="IPR022409">
    <property type="entry name" value="PKD/Chitinase_dom"/>
</dbReference>
<gene>
    <name evidence="2" type="ORF">I7X13_16280</name>
</gene>
<organism evidence="2 3">
    <name type="scientific">Hymenobacter negativus</name>
    <dbReference type="NCBI Taxonomy" id="2795026"/>
    <lineage>
        <taxon>Bacteria</taxon>
        <taxon>Pseudomonadati</taxon>
        <taxon>Bacteroidota</taxon>
        <taxon>Cytophagia</taxon>
        <taxon>Cytophagales</taxon>
        <taxon>Hymenobacteraceae</taxon>
        <taxon>Hymenobacter</taxon>
    </lineage>
</organism>
<proteinExistence type="predicted"/>
<dbReference type="EMBL" id="JAEDAE010000008">
    <property type="protein sequence ID" value="MBH8559620.1"/>
    <property type="molecule type" value="Genomic_DNA"/>
</dbReference>
<dbReference type="SUPFAM" id="SSF49299">
    <property type="entry name" value="PKD domain"/>
    <property type="match status" value="1"/>
</dbReference>
<protein>
    <submittedName>
        <fullName evidence="2">PKD domain-containing protein</fullName>
    </submittedName>
</protein>
<evidence type="ECO:0000313" key="2">
    <source>
        <dbReference type="EMBL" id="MBH8559620.1"/>
    </source>
</evidence>
<dbReference type="SMART" id="SM00089">
    <property type="entry name" value="PKD"/>
    <property type="match status" value="1"/>
</dbReference>
<dbReference type="InterPro" id="IPR035986">
    <property type="entry name" value="PKD_dom_sf"/>
</dbReference>
<feature type="domain" description="PKD" evidence="1">
    <location>
        <begin position="55"/>
        <end position="111"/>
    </location>
</feature>
<name>A0ABS0QAG5_9BACT</name>
<dbReference type="Gene3D" id="2.60.40.10">
    <property type="entry name" value="Immunoglobulins"/>
    <property type="match status" value="1"/>
</dbReference>
<evidence type="ECO:0000313" key="3">
    <source>
        <dbReference type="Proteomes" id="UP000625631"/>
    </source>
</evidence>
<sequence length="414" mass="43786">MRSSFRQSVLLLALGVVALGSCRKKEVDSLEGPVPTAAFTVALNTSVYPVVATFTNTSTDGFLYQWDFGDGSALATGVNVTHTYTLPRTYQVKLVVAGRGGTGSKPMDVTIPSICSNAAFSALIDCGKNNATSWTYSDQPGAIKTFAANGTTQLSASGLLPDCQADDQFQFDQTFSYTYDGGDNCGANLNGKSGFIFRPTANGLGQIVLQRPKSFIGLTDSVVNKTYDIVEATATVLRLRGTNPNGTITEVTLMPTPPPLLLTERRLTGGSSRTWVLDNTVTNPITVGTEAAPESYYPNGPTVAAGTLPACQADDEYTFTSSHSFIYDAKAETFVAGSYSCQAPRSLTTTFTFGQASGAGVGQFVLTAPNAFIGATDAGADHTYRILSINNRTMVLRAGGPTADPVFTFKMRVK</sequence>
<reference evidence="2 3" key="1">
    <citation type="submission" date="2020-12" db="EMBL/GenBank/DDBJ databases">
        <title>Hymenobacter sp.</title>
        <authorList>
            <person name="Kim M.K."/>
        </authorList>
    </citation>
    <scope>NUCLEOTIDE SEQUENCE [LARGE SCALE GENOMIC DNA]</scope>
    <source>
        <strain evidence="2 3">BT442</strain>
    </source>
</reference>
<dbReference type="InterPro" id="IPR013783">
    <property type="entry name" value="Ig-like_fold"/>
</dbReference>
<accession>A0ABS0QAG5</accession>
<dbReference type="CDD" id="cd00146">
    <property type="entry name" value="PKD"/>
    <property type="match status" value="1"/>
</dbReference>
<dbReference type="PROSITE" id="PS51257">
    <property type="entry name" value="PROKAR_LIPOPROTEIN"/>
    <property type="match status" value="1"/>
</dbReference>
<dbReference type="Proteomes" id="UP000625631">
    <property type="component" value="Unassembled WGS sequence"/>
</dbReference>
<comment type="caution">
    <text evidence="2">The sequence shown here is derived from an EMBL/GenBank/DDBJ whole genome shotgun (WGS) entry which is preliminary data.</text>
</comment>
<evidence type="ECO:0000259" key="1">
    <source>
        <dbReference type="PROSITE" id="PS50093"/>
    </source>
</evidence>
<dbReference type="Pfam" id="PF18911">
    <property type="entry name" value="PKD_4"/>
    <property type="match status" value="1"/>
</dbReference>
<dbReference type="InterPro" id="IPR000601">
    <property type="entry name" value="PKD_dom"/>
</dbReference>
<dbReference type="PROSITE" id="PS50093">
    <property type="entry name" value="PKD"/>
    <property type="match status" value="1"/>
</dbReference>
<dbReference type="RefSeq" id="WP_198076290.1">
    <property type="nucleotide sequence ID" value="NZ_JAEDAE010000008.1"/>
</dbReference>
<keyword evidence="3" id="KW-1185">Reference proteome</keyword>